<dbReference type="AlphaFoldDB" id="A0A0C2YML1"/>
<dbReference type="Proteomes" id="UP000053424">
    <property type="component" value="Unassembled WGS sequence"/>
</dbReference>
<keyword evidence="2" id="KW-1185">Reference proteome</keyword>
<reference evidence="1 2" key="1">
    <citation type="submission" date="2014-04" db="EMBL/GenBank/DDBJ databases">
        <authorList>
            <consortium name="DOE Joint Genome Institute"/>
            <person name="Kuo A."/>
            <person name="Gay G."/>
            <person name="Dore J."/>
            <person name="Kohler A."/>
            <person name="Nagy L.G."/>
            <person name="Floudas D."/>
            <person name="Copeland A."/>
            <person name="Barry K.W."/>
            <person name="Cichocki N."/>
            <person name="Veneault-Fourrey C."/>
            <person name="LaButti K."/>
            <person name="Lindquist E.A."/>
            <person name="Lipzen A."/>
            <person name="Lundell T."/>
            <person name="Morin E."/>
            <person name="Murat C."/>
            <person name="Sun H."/>
            <person name="Tunlid A."/>
            <person name="Henrissat B."/>
            <person name="Grigoriev I.V."/>
            <person name="Hibbett D.S."/>
            <person name="Martin F."/>
            <person name="Nordberg H.P."/>
            <person name="Cantor M.N."/>
            <person name="Hua S.X."/>
        </authorList>
    </citation>
    <scope>NUCLEOTIDE SEQUENCE [LARGE SCALE GENOMIC DNA]</scope>
    <source>
        <strain evidence="2">h7</strain>
    </source>
</reference>
<proteinExistence type="predicted"/>
<name>A0A0C2YML1_HEBCY</name>
<evidence type="ECO:0000313" key="1">
    <source>
        <dbReference type="EMBL" id="KIM42242.1"/>
    </source>
</evidence>
<reference evidence="2" key="2">
    <citation type="submission" date="2015-01" db="EMBL/GenBank/DDBJ databases">
        <title>Evolutionary Origins and Diversification of the Mycorrhizal Mutualists.</title>
        <authorList>
            <consortium name="DOE Joint Genome Institute"/>
            <consortium name="Mycorrhizal Genomics Consortium"/>
            <person name="Kohler A."/>
            <person name="Kuo A."/>
            <person name="Nagy L.G."/>
            <person name="Floudas D."/>
            <person name="Copeland A."/>
            <person name="Barry K.W."/>
            <person name="Cichocki N."/>
            <person name="Veneault-Fourrey C."/>
            <person name="LaButti K."/>
            <person name="Lindquist E.A."/>
            <person name="Lipzen A."/>
            <person name="Lundell T."/>
            <person name="Morin E."/>
            <person name="Murat C."/>
            <person name="Riley R."/>
            <person name="Ohm R."/>
            <person name="Sun H."/>
            <person name="Tunlid A."/>
            <person name="Henrissat B."/>
            <person name="Grigoriev I.V."/>
            <person name="Hibbett D.S."/>
            <person name="Martin F."/>
        </authorList>
    </citation>
    <scope>NUCLEOTIDE SEQUENCE [LARGE SCALE GENOMIC DNA]</scope>
    <source>
        <strain evidence="2">h7</strain>
    </source>
</reference>
<dbReference type="HOGENOM" id="CLU_2346926_0_0_1"/>
<protein>
    <submittedName>
        <fullName evidence="1">Uncharacterized protein</fullName>
    </submittedName>
</protein>
<dbReference type="EMBL" id="KN831778">
    <property type="protein sequence ID" value="KIM42242.1"/>
    <property type="molecule type" value="Genomic_DNA"/>
</dbReference>
<accession>A0A0C2YML1</accession>
<sequence>MVYEHPPPRYIHNIPSDIFSALGLGESVYFINTVSFCRGGCRSSSIVDTPYHFCYGACQCPLISPETRGWKLVSISHGLSGVSYVLSVFDTGYVLVY</sequence>
<organism evidence="1 2">
    <name type="scientific">Hebeloma cylindrosporum</name>
    <dbReference type="NCBI Taxonomy" id="76867"/>
    <lineage>
        <taxon>Eukaryota</taxon>
        <taxon>Fungi</taxon>
        <taxon>Dikarya</taxon>
        <taxon>Basidiomycota</taxon>
        <taxon>Agaricomycotina</taxon>
        <taxon>Agaricomycetes</taxon>
        <taxon>Agaricomycetidae</taxon>
        <taxon>Agaricales</taxon>
        <taxon>Agaricineae</taxon>
        <taxon>Hymenogastraceae</taxon>
        <taxon>Hebeloma</taxon>
    </lineage>
</organism>
<evidence type="ECO:0000313" key="2">
    <source>
        <dbReference type="Proteomes" id="UP000053424"/>
    </source>
</evidence>
<gene>
    <name evidence="1" type="ORF">M413DRAFT_129704</name>
</gene>